<keyword evidence="4" id="KW-1185">Reference proteome</keyword>
<sequence length="108" mass="12285">MATARLNGELITDWDSFHSQCASVFGFPEFYGNNMNAWVDCLSYLRDDDGMSKFVLKDNEVLTIEVQHSDKLRAAAPDIVEELQFCVAMINERCEDYEEPATLKLALL</sequence>
<dbReference type="SUPFAM" id="SSF52038">
    <property type="entry name" value="Barstar-related"/>
    <property type="match status" value="1"/>
</dbReference>
<feature type="domain" description="Barstar (barnase inhibitor)" evidence="2">
    <location>
        <begin position="1"/>
        <end position="105"/>
    </location>
</feature>
<dbReference type="EMBL" id="CP011409">
    <property type="protein sequence ID" value="AKZ62330.1"/>
    <property type="molecule type" value="Genomic_DNA"/>
</dbReference>
<comment type="similarity">
    <text evidence="1">Belongs to the barstar family.</text>
</comment>
<evidence type="ECO:0000259" key="2">
    <source>
        <dbReference type="Pfam" id="PF01337"/>
    </source>
</evidence>
<evidence type="ECO:0000313" key="3">
    <source>
        <dbReference type="EMBL" id="AKZ62330.1"/>
    </source>
</evidence>
<protein>
    <submittedName>
        <fullName evidence="3">Barnase inhibitor</fullName>
    </submittedName>
</protein>
<accession>A0ABM5UYY5</accession>
<organism evidence="3 4">
    <name type="scientific">Herbaspirillum hiltneri N3</name>
    <dbReference type="NCBI Taxonomy" id="1262470"/>
    <lineage>
        <taxon>Bacteria</taxon>
        <taxon>Pseudomonadati</taxon>
        <taxon>Pseudomonadota</taxon>
        <taxon>Betaproteobacteria</taxon>
        <taxon>Burkholderiales</taxon>
        <taxon>Oxalobacteraceae</taxon>
        <taxon>Herbaspirillum</taxon>
    </lineage>
</organism>
<dbReference type="InterPro" id="IPR035905">
    <property type="entry name" value="Barstar-like_sf"/>
</dbReference>
<dbReference type="Gene3D" id="3.30.370.10">
    <property type="entry name" value="Barstar-like"/>
    <property type="match status" value="1"/>
</dbReference>
<dbReference type="InterPro" id="IPR000468">
    <property type="entry name" value="Barstar"/>
</dbReference>
<dbReference type="Proteomes" id="UP000063429">
    <property type="component" value="Chromosome"/>
</dbReference>
<name>A0ABM5UYY5_9BURK</name>
<dbReference type="RefSeq" id="WP_053195837.1">
    <property type="nucleotide sequence ID" value="NZ_CP011409.1"/>
</dbReference>
<dbReference type="Pfam" id="PF01337">
    <property type="entry name" value="Barstar"/>
    <property type="match status" value="1"/>
</dbReference>
<reference evidence="4" key="1">
    <citation type="journal article" date="2015" name="Genome Announc.">
        <title>Complete Genome Sequence of Herbaspirillum hiltneri N3 (DSM 17495), Isolated from Surface-Sterilized Wheat Roots.</title>
        <authorList>
            <person name="Guizelini D."/>
            <person name="Saizaki P.M."/>
            <person name="Coimbra N.A."/>
            <person name="Weiss V.A."/>
            <person name="Faoro H."/>
            <person name="Sfeir M.Z."/>
            <person name="Baura V.A."/>
            <person name="Monteiro R.A."/>
            <person name="Chubatsu L.S."/>
            <person name="Souza E.M."/>
            <person name="Cruz L.M."/>
            <person name="Pedrosa F.O."/>
            <person name="Raittz R.T."/>
            <person name="Marchaukoski J.N."/>
            <person name="Steffens M.B."/>
        </authorList>
    </citation>
    <scope>NUCLEOTIDE SEQUENCE [LARGE SCALE GENOMIC DNA]</scope>
    <source>
        <strain evidence="4">N3</strain>
    </source>
</reference>
<evidence type="ECO:0000256" key="1">
    <source>
        <dbReference type="ARBA" id="ARBA00006845"/>
    </source>
</evidence>
<gene>
    <name evidence="3" type="ORF">F506_06300</name>
</gene>
<proteinExistence type="inferred from homology"/>
<evidence type="ECO:0000313" key="4">
    <source>
        <dbReference type="Proteomes" id="UP000063429"/>
    </source>
</evidence>